<gene>
    <name evidence="1" type="ORF">BJ138DRAFT_178119</name>
</gene>
<evidence type="ECO:0000313" key="2">
    <source>
        <dbReference type="Proteomes" id="UP000790377"/>
    </source>
</evidence>
<sequence>MDARDNHPYPSQSSPSQPSRCITTKNSHHSLLFPLHNPCLIASFISTYPLTLKRPNLFSLSSVAAIQGPFFLLHCTIIQPLSHPSNEALSAYLYLFVTYPTSFASLREYINCIISLCSALCMDFNIFATHLDLQSSSMIVIRSLQQSPRRSLHTSFSAINQCLNPVHHIGRTMGPRGHLYSYASDPDRGKFRNSHGFEGFAQPAIVCEMNPVDVGI</sequence>
<dbReference type="EMBL" id="MU267603">
    <property type="protein sequence ID" value="KAH7915235.1"/>
    <property type="molecule type" value="Genomic_DNA"/>
</dbReference>
<evidence type="ECO:0000313" key="1">
    <source>
        <dbReference type="EMBL" id="KAH7915235.1"/>
    </source>
</evidence>
<reference evidence="1" key="1">
    <citation type="journal article" date="2021" name="New Phytol.">
        <title>Evolutionary innovations through gain and loss of genes in the ectomycorrhizal Boletales.</title>
        <authorList>
            <person name="Wu G."/>
            <person name="Miyauchi S."/>
            <person name="Morin E."/>
            <person name="Kuo A."/>
            <person name="Drula E."/>
            <person name="Varga T."/>
            <person name="Kohler A."/>
            <person name="Feng B."/>
            <person name="Cao Y."/>
            <person name="Lipzen A."/>
            <person name="Daum C."/>
            <person name="Hundley H."/>
            <person name="Pangilinan J."/>
            <person name="Johnson J."/>
            <person name="Barry K."/>
            <person name="LaButti K."/>
            <person name="Ng V."/>
            <person name="Ahrendt S."/>
            <person name="Min B."/>
            <person name="Choi I.G."/>
            <person name="Park H."/>
            <person name="Plett J.M."/>
            <person name="Magnuson J."/>
            <person name="Spatafora J.W."/>
            <person name="Nagy L.G."/>
            <person name="Henrissat B."/>
            <person name="Grigoriev I.V."/>
            <person name="Yang Z.L."/>
            <person name="Xu J."/>
            <person name="Martin F.M."/>
        </authorList>
    </citation>
    <scope>NUCLEOTIDE SEQUENCE</scope>
    <source>
        <strain evidence="1">ATCC 28755</strain>
    </source>
</reference>
<name>A0ACB8APL7_9AGAM</name>
<protein>
    <submittedName>
        <fullName evidence="1">Uncharacterized protein</fullName>
    </submittedName>
</protein>
<accession>A0ACB8APL7</accession>
<dbReference type="Proteomes" id="UP000790377">
    <property type="component" value="Unassembled WGS sequence"/>
</dbReference>
<organism evidence="1 2">
    <name type="scientific">Hygrophoropsis aurantiaca</name>
    <dbReference type="NCBI Taxonomy" id="72124"/>
    <lineage>
        <taxon>Eukaryota</taxon>
        <taxon>Fungi</taxon>
        <taxon>Dikarya</taxon>
        <taxon>Basidiomycota</taxon>
        <taxon>Agaricomycotina</taxon>
        <taxon>Agaricomycetes</taxon>
        <taxon>Agaricomycetidae</taxon>
        <taxon>Boletales</taxon>
        <taxon>Coniophorineae</taxon>
        <taxon>Hygrophoropsidaceae</taxon>
        <taxon>Hygrophoropsis</taxon>
    </lineage>
</organism>
<keyword evidence="2" id="KW-1185">Reference proteome</keyword>
<comment type="caution">
    <text evidence="1">The sequence shown here is derived from an EMBL/GenBank/DDBJ whole genome shotgun (WGS) entry which is preliminary data.</text>
</comment>
<proteinExistence type="predicted"/>